<dbReference type="Proteomes" id="UP000550729">
    <property type="component" value="Unassembled WGS sequence"/>
</dbReference>
<dbReference type="PANTHER" id="PTHR43244:SF2">
    <property type="entry name" value="CONSERVED HYPOTHETICAL ALANINE AND PROLINE-RICH PROTEIN"/>
    <property type="match status" value="1"/>
</dbReference>
<organism evidence="2 3">
    <name type="scientific">Gordonia asplenii</name>
    <dbReference type="NCBI Taxonomy" id="2725283"/>
    <lineage>
        <taxon>Bacteria</taxon>
        <taxon>Bacillati</taxon>
        <taxon>Actinomycetota</taxon>
        <taxon>Actinomycetes</taxon>
        <taxon>Mycobacteriales</taxon>
        <taxon>Gordoniaceae</taxon>
        <taxon>Gordonia</taxon>
    </lineage>
</organism>
<dbReference type="AlphaFoldDB" id="A0A848L0F7"/>
<feature type="domain" description="Luciferase-like" evidence="1">
    <location>
        <begin position="3"/>
        <end position="299"/>
    </location>
</feature>
<evidence type="ECO:0000259" key="1">
    <source>
        <dbReference type="Pfam" id="PF00296"/>
    </source>
</evidence>
<protein>
    <submittedName>
        <fullName evidence="2">TIGR03617 family F420-dependent LLM class oxidoreductase</fullName>
        <ecNumber evidence="2">1.-.-.-</ecNumber>
    </submittedName>
</protein>
<dbReference type="InterPro" id="IPR011251">
    <property type="entry name" value="Luciferase-like_dom"/>
</dbReference>
<dbReference type="SUPFAM" id="SSF51679">
    <property type="entry name" value="Bacterial luciferase-like"/>
    <property type="match status" value="1"/>
</dbReference>
<dbReference type="Gene3D" id="3.20.20.30">
    <property type="entry name" value="Luciferase-like domain"/>
    <property type="match status" value="1"/>
</dbReference>
<dbReference type="NCBIfam" id="TIGR03617">
    <property type="entry name" value="F420_MSMEG_2256"/>
    <property type="match status" value="1"/>
</dbReference>
<proteinExistence type="predicted"/>
<dbReference type="InterPro" id="IPR019919">
    <property type="entry name" value="Lucif-like_OxRdtase_MSMEG_2256"/>
</dbReference>
<dbReference type="Pfam" id="PF00296">
    <property type="entry name" value="Bac_luciferase"/>
    <property type="match status" value="1"/>
</dbReference>
<sequence length="326" mass="35198">MAAAATDAEAAGYQGIWTFEGAHDPFLPLLLAAEHTRGVTVGTSIAVAFARNPMLLATLGWDLQAYSGGRFILGLGTQIKPHITRRYSMPWSRPAARMADLIDAVRAIWESWLTGGRLDHRGEFYQHTLMTPLFMPDPNVVAESGPPPIWLAGIGEQMTHTAGAVADGFLSHPLATDDYLREVTVPTLGLGAASRGRDAETLAVHHSAMVIVGAGPNDRVAAREAIRKQIAFYASTPAYWPILELHDRAAIGPRLREMSKQGKWIEMADVVDDELVDAVAVTVEDVESGATELRRRFDGVVDRIGFNTPYQADPAILAALGAALRG</sequence>
<keyword evidence="3" id="KW-1185">Reference proteome</keyword>
<comment type="caution">
    <text evidence="2">The sequence shown here is derived from an EMBL/GenBank/DDBJ whole genome shotgun (WGS) entry which is preliminary data.</text>
</comment>
<dbReference type="EC" id="1.-.-.-" evidence="2"/>
<dbReference type="InterPro" id="IPR036661">
    <property type="entry name" value="Luciferase-like_sf"/>
</dbReference>
<name>A0A848L0F7_9ACTN</name>
<dbReference type="PANTHER" id="PTHR43244">
    <property type="match status" value="1"/>
</dbReference>
<dbReference type="InterPro" id="IPR050564">
    <property type="entry name" value="F420-G6PD/mer"/>
</dbReference>
<keyword evidence="2" id="KW-0560">Oxidoreductase</keyword>
<accession>A0A848L0F7</accession>
<dbReference type="EMBL" id="JABBNB010000012">
    <property type="protein sequence ID" value="NMO02123.1"/>
    <property type="molecule type" value="Genomic_DNA"/>
</dbReference>
<gene>
    <name evidence="2" type="ORF">HH308_12975</name>
</gene>
<dbReference type="CDD" id="cd01097">
    <property type="entry name" value="Tetrahydromethanopterin_reductase"/>
    <property type="match status" value="1"/>
</dbReference>
<reference evidence="2 3" key="1">
    <citation type="submission" date="2020-04" db="EMBL/GenBank/DDBJ databases">
        <title>Gordonia sp. nov. TBRC 11910.</title>
        <authorList>
            <person name="Suriyachadkun C."/>
        </authorList>
    </citation>
    <scope>NUCLEOTIDE SEQUENCE [LARGE SCALE GENOMIC DNA]</scope>
    <source>
        <strain evidence="2 3">TBRC 11910</strain>
    </source>
</reference>
<dbReference type="GO" id="GO:0016705">
    <property type="term" value="F:oxidoreductase activity, acting on paired donors, with incorporation or reduction of molecular oxygen"/>
    <property type="evidence" value="ECO:0007669"/>
    <property type="project" value="InterPro"/>
</dbReference>
<evidence type="ECO:0000313" key="3">
    <source>
        <dbReference type="Proteomes" id="UP000550729"/>
    </source>
</evidence>
<evidence type="ECO:0000313" key="2">
    <source>
        <dbReference type="EMBL" id="NMO02123.1"/>
    </source>
</evidence>